<name>A0A0Q3JE99_BRADI</name>
<dbReference type="GO" id="GO:0005886">
    <property type="term" value="C:plasma membrane"/>
    <property type="evidence" value="ECO:0000318"/>
    <property type="project" value="GO_Central"/>
</dbReference>
<dbReference type="AlphaFoldDB" id="A0A0Q3JE99"/>
<dbReference type="Gramene" id="KQK10748">
    <property type="protein sequence ID" value="KQK10748"/>
    <property type="gene ID" value="BRADI_2g55926v3"/>
</dbReference>
<keyword evidence="4" id="KW-1133">Transmembrane helix</keyword>
<dbReference type="Proteomes" id="UP000008810">
    <property type="component" value="Chromosome 2"/>
</dbReference>
<dbReference type="EnsemblPlants" id="KQK10748">
    <property type="protein sequence ID" value="KQK10748"/>
    <property type="gene ID" value="BRADI_2g55926v3"/>
</dbReference>
<keyword evidence="2 4" id="KW-0472">Membrane</keyword>
<evidence type="ECO:0000313" key="6">
    <source>
        <dbReference type="EnsemblPlants" id="KQK10748"/>
    </source>
</evidence>
<sequence>MKQSQQEIHVGGYSDGAPSSDGPPPHPQPQPAPRRRLSWLRIVVGAVIGVCILVGIIMLLIWLIYRPQTIEVAVDRVTLSRFLLNSTTSPPVLSFNLTAGLIITNPNRRASVKYHLLRAEGIYQGQRFDRVALPMSSQGARRADAVRAVLEGSSALGGGKSPAGVGAAGNDDDDDDNTTAVYPVDLWIDGVLRYKYGALMTTSASTLSVKCPLLLQLMVPSSSVVCIVNG</sequence>
<accession>A0A0Q3JE99</accession>
<dbReference type="RefSeq" id="XP_010233559.1">
    <property type="nucleotide sequence ID" value="XM_010235257.3"/>
</dbReference>
<comment type="subcellular location">
    <subcellularLocation>
        <location evidence="1">Membrane</location>
    </subcellularLocation>
</comment>
<evidence type="ECO:0000256" key="1">
    <source>
        <dbReference type="ARBA" id="ARBA00004370"/>
    </source>
</evidence>
<dbReference type="OrthoDB" id="779762at2759"/>
<proteinExistence type="predicted"/>
<evidence type="ECO:0000313" key="7">
    <source>
        <dbReference type="Proteomes" id="UP000008810"/>
    </source>
</evidence>
<gene>
    <name evidence="6" type="primary">LOC104583354</name>
    <name evidence="5" type="ORF">BRADI_2g55926v3</name>
</gene>
<reference evidence="6" key="3">
    <citation type="submission" date="2018-08" db="UniProtKB">
        <authorList>
            <consortium name="EnsemblPlants"/>
        </authorList>
    </citation>
    <scope>IDENTIFICATION</scope>
    <source>
        <strain evidence="6">cv. Bd21</strain>
    </source>
</reference>
<keyword evidence="4" id="KW-0812">Transmembrane</keyword>
<dbReference type="PANTHER" id="PTHR31415">
    <property type="entry name" value="OS05G0367900 PROTEIN"/>
    <property type="match status" value="1"/>
</dbReference>
<dbReference type="InterPro" id="IPR044839">
    <property type="entry name" value="NDR1-like"/>
</dbReference>
<dbReference type="EMBL" id="CM000881">
    <property type="protein sequence ID" value="KQK10748.1"/>
    <property type="molecule type" value="Genomic_DNA"/>
</dbReference>
<evidence type="ECO:0000313" key="5">
    <source>
        <dbReference type="EMBL" id="KQK10748.1"/>
    </source>
</evidence>
<protein>
    <recommendedName>
        <fullName evidence="8">Late embryogenesis abundant protein LEA-2 subgroup domain-containing protein</fullName>
    </recommendedName>
</protein>
<dbReference type="GO" id="GO:0009506">
    <property type="term" value="C:plasmodesma"/>
    <property type="evidence" value="ECO:0000318"/>
    <property type="project" value="GO_Central"/>
</dbReference>
<reference evidence="5 6" key="1">
    <citation type="journal article" date="2010" name="Nature">
        <title>Genome sequencing and analysis of the model grass Brachypodium distachyon.</title>
        <authorList>
            <consortium name="International Brachypodium Initiative"/>
        </authorList>
    </citation>
    <scope>NUCLEOTIDE SEQUENCE [LARGE SCALE GENOMIC DNA]</scope>
    <source>
        <strain evidence="5">Bd21</strain>
        <strain evidence="6">cv. Bd21</strain>
    </source>
</reference>
<dbReference type="KEGG" id="bdi:104583354"/>
<feature type="region of interest" description="Disordered" evidence="3">
    <location>
        <begin position="1"/>
        <end position="33"/>
    </location>
</feature>
<evidence type="ECO:0000256" key="3">
    <source>
        <dbReference type="SAM" id="MobiDB-lite"/>
    </source>
</evidence>
<feature type="compositionally biased region" description="Pro residues" evidence="3">
    <location>
        <begin position="21"/>
        <end position="32"/>
    </location>
</feature>
<evidence type="ECO:0000256" key="4">
    <source>
        <dbReference type="SAM" id="Phobius"/>
    </source>
</evidence>
<dbReference type="GO" id="GO:0098542">
    <property type="term" value="P:defense response to other organism"/>
    <property type="evidence" value="ECO:0007669"/>
    <property type="project" value="InterPro"/>
</dbReference>
<evidence type="ECO:0000256" key="2">
    <source>
        <dbReference type="ARBA" id="ARBA00023136"/>
    </source>
</evidence>
<evidence type="ECO:0008006" key="8">
    <source>
        <dbReference type="Google" id="ProtNLM"/>
    </source>
</evidence>
<dbReference type="GeneID" id="104583354"/>
<reference evidence="5" key="2">
    <citation type="submission" date="2017-06" db="EMBL/GenBank/DDBJ databases">
        <title>WGS assembly of Brachypodium distachyon.</title>
        <authorList>
            <consortium name="The International Brachypodium Initiative"/>
            <person name="Lucas S."/>
            <person name="Harmon-Smith M."/>
            <person name="Lail K."/>
            <person name="Tice H."/>
            <person name="Grimwood J."/>
            <person name="Bruce D."/>
            <person name="Barry K."/>
            <person name="Shu S."/>
            <person name="Lindquist E."/>
            <person name="Wang M."/>
            <person name="Pitluck S."/>
            <person name="Vogel J.P."/>
            <person name="Garvin D.F."/>
            <person name="Mockler T.C."/>
            <person name="Schmutz J."/>
            <person name="Rokhsar D."/>
            <person name="Bevan M.W."/>
        </authorList>
    </citation>
    <scope>NUCLEOTIDE SEQUENCE</scope>
    <source>
        <strain evidence="5">Bd21</strain>
    </source>
</reference>
<feature type="transmembrane region" description="Helical" evidence="4">
    <location>
        <begin position="39"/>
        <end position="65"/>
    </location>
</feature>
<dbReference type="PANTHER" id="PTHR31415:SF122">
    <property type="entry name" value="OS01G0864632 PROTEIN"/>
    <property type="match status" value="1"/>
</dbReference>
<dbReference type="STRING" id="15368.A0A0Q3JE99"/>
<organism evidence="5">
    <name type="scientific">Brachypodium distachyon</name>
    <name type="common">Purple false brome</name>
    <name type="synonym">Trachynia distachya</name>
    <dbReference type="NCBI Taxonomy" id="15368"/>
    <lineage>
        <taxon>Eukaryota</taxon>
        <taxon>Viridiplantae</taxon>
        <taxon>Streptophyta</taxon>
        <taxon>Embryophyta</taxon>
        <taxon>Tracheophyta</taxon>
        <taxon>Spermatophyta</taxon>
        <taxon>Magnoliopsida</taxon>
        <taxon>Liliopsida</taxon>
        <taxon>Poales</taxon>
        <taxon>Poaceae</taxon>
        <taxon>BOP clade</taxon>
        <taxon>Pooideae</taxon>
        <taxon>Stipodae</taxon>
        <taxon>Brachypodieae</taxon>
        <taxon>Brachypodium</taxon>
    </lineage>
</organism>
<keyword evidence="7" id="KW-1185">Reference proteome</keyword>